<organism evidence="2 3">
    <name type="scientific">Novipirellula artificiosorum</name>
    <dbReference type="NCBI Taxonomy" id="2528016"/>
    <lineage>
        <taxon>Bacteria</taxon>
        <taxon>Pseudomonadati</taxon>
        <taxon>Planctomycetota</taxon>
        <taxon>Planctomycetia</taxon>
        <taxon>Pirellulales</taxon>
        <taxon>Pirellulaceae</taxon>
        <taxon>Novipirellula</taxon>
    </lineage>
</organism>
<evidence type="ECO:0000313" key="2">
    <source>
        <dbReference type="EMBL" id="TWU38390.1"/>
    </source>
</evidence>
<dbReference type="GO" id="GO:0016787">
    <property type="term" value="F:hydrolase activity"/>
    <property type="evidence" value="ECO:0007669"/>
    <property type="project" value="InterPro"/>
</dbReference>
<dbReference type="EMBL" id="SJPV01000004">
    <property type="protein sequence ID" value="TWU38390.1"/>
    <property type="molecule type" value="Genomic_DNA"/>
</dbReference>
<keyword evidence="3" id="KW-1185">Reference proteome</keyword>
<dbReference type="AlphaFoldDB" id="A0A5C6DNG8"/>
<evidence type="ECO:0000313" key="3">
    <source>
        <dbReference type="Proteomes" id="UP000319143"/>
    </source>
</evidence>
<dbReference type="Pfam" id="PF06439">
    <property type="entry name" value="3keto-disac_hyd"/>
    <property type="match status" value="2"/>
</dbReference>
<dbReference type="Proteomes" id="UP000319143">
    <property type="component" value="Unassembled WGS sequence"/>
</dbReference>
<reference evidence="2 3" key="1">
    <citation type="submission" date="2019-02" db="EMBL/GenBank/DDBJ databases">
        <title>Deep-cultivation of Planctomycetes and their phenomic and genomic characterization uncovers novel biology.</title>
        <authorList>
            <person name="Wiegand S."/>
            <person name="Jogler M."/>
            <person name="Boedeker C."/>
            <person name="Pinto D."/>
            <person name="Vollmers J."/>
            <person name="Rivas-Marin E."/>
            <person name="Kohn T."/>
            <person name="Peeters S.H."/>
            <person name="Heuer A."/>
            <person name="Rast P."/>
            <person name="Oberbeckmann S."/>
            <person name="Bunk B."/>
            <person name="Jeske O."/>
            <person name="Meyerdierks A."/>
            <person name="Storesund J.E."/>
            <person name="Kallscheuer N."/>
            <person name="Luecker S."/>
            <person name="Lage O.M."/>
            <person name="Pohl T."/>
            <person name="Merkel B.J."/>
            <person name="Hornburger P."/>
            <person name="Mueller R.-W."/>
            <person name="Bruemmer F."/>
            <person name="Labrenz M."/>
            <person name="Spormann A.M."/>
            <person name="Op Den Camp H."/>
            <person name="Overmann J."/>
            <person name="Amann R."/>
            <person name="Jetten M.S.M."/>
            <person name="Mascher T."/>
            <person name="Medema M.H."/>
            <person name="Devos D.P."/>
            <person name="Kaster A.-K."/>
            <person name="Ovreas L."/>
            <person name="Rohde M."/>
            <person name="Galperin M.Y."/>
            <person name="Jogler C."/>
        </authorList>
    </citation>
    <scope>NUCLEOTIDE SEQUENCE [LARGE SCALE GENOMIC DNA]</scope>
    <source>
        <strain evidence="2 3">Poly41</strain>
    </source>
</reference>
<dbReference type="Gene3D" id="2.60.120.560">
    <property type="entry name" value="Exo-inulinase, domain 1"/>
    <property type="match status" value="2"/>
</dbReference>
<accession>A0A5C6DNG8</accession>
<gene>
    <name evidence="2" type="ORF">Poly41_28660</name>
</gene>
<feature type="domain" description="3-keto-alpha-glucoside-1,2-lyase/3-keto-2-hydroxy-glucal hydratase" evidence="1">
    <location>
        <begin position="81"/>
        <end position="272"/>
    </location>
</feature>
<protein>
    <recommendedName>
        <fullName evidence="1">3-keto-alpha-glucoside-1,2-lyase/3-keto-2-hydroxy-glucal hydratase domain-containing protein</fullName>
    </recommendedName>
</protein>
<dbReference type="InterPro" id="IPR010496">
    <property type="entry name" value="AL/BT2_dom"/>
</dbReference>
<comment type="caution">
    <text evidence="2">The sequence shown here is derived from an EMBL/GenBank/DDBJ whole genome shotgun (WGS) entry which is preliminary data.</text>
</comment>
<proteinExistence type="predicted"/>
<feature type="domain" description="3-keto-alpha-glucoside-1,2-lyase/3-keto-2-hydroxy-glucal hydratase" evidence="1">
    <location>
        <begin position="291"/>
        <end position="507"/>
    </location>
</feature>
<sequence>MAAGAPILFFSLWVPAQGVLTIRLHYQSSLRWSQQREKNLDRPCSLNHPLVPETDLMKSRPFLVLLLAAAFAPARAEEAAFVSLFNGQDLSQWVPCNIADDTFTVRDGVLVTSGVPTGTLRTEKMYENFILEFEWRHMEKGGNSGLFVWADGFPAVGSPFSRGFEIQILDPGFNVPGKNEWYSTHGDIFAVNGSSLTVAGRISPDGKRSFPSEERTKPSPQWNHYRVVANNGDLSLSVNGKEVTIAKQANPRKGYLMLESEGAECQFRNLRIAELPSTHPDQQQTARATDGFVPIFNGIDLSGWRVPEGDNGHWGVIGQVIDYDALSESTGDKNLWTSREYKNFELVVDWRIKATPYNNPRVYELLPDGSEALGPDGKPVPQTLPDSDSGIFLRGEGKYQVNIWCWPAGSGEMYGVRRDPSMPQQTRAGVTPLMKADHPIGTWNRFEITVKEDTVRIVLNGKEVIPTVKIPGMPDSGPIALQHHGNQREGQWVSPPALVQFRNLFIRELP</sequence>
<name>A0A5C6DNG8_9BACT</name>
<evidence type="ECO:0000259" key="1">
    <source>
        <dbReference type="Pfam" id="PF06439"/>
    </source>
</evidence>